<organism evidence="2 3">
    <name type="scientific">Roseofilum capinflatum BLCC-M114</name>
    <dbReference type="NCBI Taxonomy" id="3022440"/>
    <lineage>
        <taxon>Bacteria</taxon>
        <taxon>Bacillati</taxon>
        <taxon>Cyanobacteriota</taxon>
        <taxon>Cyanophyceae</taxon>
        <taxon>Desertifilales</taxon>
        <taxon>Desertifilaceae</taxon>
        <taxon>Roseofilum</taxon>
        <taxon>Roseofilum capinflatum</taxon>
    </lineage>
</organism>
<evidence type="ECO:0000313" key="2">
    <source>
        <dbReference type="EMBL" id="MDJ1176718.1"/>
    </source>
</evidence>
<evidence type="ECO:0000313" key="3">
    <source>
        <dbReference type="Proteomes" id="UP001235849"/>
    </source>
</evidence>
<sequence>MKNAGAKVIWTPSIAPSGLTVYSGTLFPQWQGNLLAWGFGLSRCATRPG</sequence>
<dbReference type="InterPro" id="IPR011042">
    <property type="entry name" value="6-blade_b-propeller_TolB-like"/>
</dbReference>
<feature type="domain" description="Glucose/Sorbosone dehydrogenase" evidence="1">
    <location>
        <begin position="6"/>
        <end position="38"/>
    </location>
</feature>
<dbReference type="Gene3D" id="2.120.10.30">
    <property type="entry name" value="TolB, C-terminal domain"/>
    <property type="match status" value="1"/>
</dbReference>
<gene>
    <name evidence="2" type="ORF">PMG25_21750</name>
</gene>
<dbReference type="EMBL" id="JAQOSO010000112">
    <property type="protein sequence ID" value="MDJ1176718.1"/>
    <property type="molecule type" value="Genomic_DNA"/>
</dbReference>
<dbReference type="Proteomes" id="UP001235849">
    <property type="component" value="Unassembled WGS sequence"/>
</dbReference>
<name>A0ABT7BBZ5_9CYAN</name>
<dbReference type="Pfam" id="PF07995">
    <property type="entry name" value="GSDH"/>
    <property type="match status" value="1"/>
</dbReference>
<evidence type="ECO:0000259" key="1">
    <source>
        <dbReference type="Pfam" id="PF07995"/>
    </source>
</evidence>
<proteinExistence type="predicted"/>
<accession>A0ABT7BBZ5</accession>
<protein>
    <submittedName>
        <fullName evidence="2">PQQ-dependent sugar dehydrogenase</fullName>
    </submittedName>
</protein>
<dbReference type="InterPro" id="IPR012938">
    <property type="entry name" value="Glc/Sorbosone_DH"/>
</dbReference>
<comment type="caution">
    <text evidence="2">The sequence shown here is derived from an EMBL/GenBank/DDBJ whole genome shotgun (WGS) entry which is preliminary data.</text>
</comment>
<keyword evidence="3" id="KW-1185">Reference proteome</keyword>
<reference evidence="2 3" key="1">
    <citation type="submission" date="2023-01" db="EMBL/GenBank/DDBJ databases">
        <title>Novel diversity within Roseofilum (Cyanobacteria; Desertifilaceae) from marine benthic mats with descriptions of four novel species.</title>
        <authorList>
            <person name="Wang Y."/>
            <person name="Berthold D.E."/>
            <person name="Hu J."/>
            <person name="Lefler F.W."/>
            <person name="Laughinghouse H.D. IV."/>
        </authorList>
    </citation>
    <scope>NUCLEOTIDE SEQUENCE [LARGE SCALE GENOMIC DNA]</scope>
    <source>
        <strain evidence="2 3">BLCC-M114</strain>
    </source>
</reference>